<protein>
    <submittedName>
        <fullName evidence="1">Uncharacterized protein</fullName>
    </submittedName>
</protein>
<accession>A0A1M6LN11</accession>
<proteinExistence type="predicted"/>
<dbReference type="EMBL" id="FQZG01000073">
    <property type="protein sequence ID" value="SHJ72510.1"/>
    <property type="molecule type" value="Genomic_DNA"/>
</dbReference>
<evidence type="ECO:0000313" key="2">
    <source>
        <dbReference type="Proteomes" id="UP000184512"/>
    </source>
</evidence>
<organism evidence="1 2">
    <name type="scientific">Tessaracoccus bendigoensis DSM 12906</name>
    <dbReference type="NCBI Taxonomy" id="1123357"/>
    <lineage>
        <taxon>Bacteria</taxon>
        <taxon>Bacillati</taxon>
        <taxon>Actinomycetota</taxon>
        <taxon>Actinomycetes</taxon>
        <taxon>Propionibacteriales</taxon>
        <taxon>Propionibacteriaceae</taxon>
        <taxon>Tessaracoccus</taxon>
    </lineage>
</organism>
<dbReference type="Proteomes" id="UP000184512">
    <property type="component" value="Unassembled WGS sequence"/>
</dbReference>
<reference evidence="1 2" key="1">
    <citation type="submission" date="2016-11" db="EMBL/GenBank/DDBJ databases">
        <authorList>
            <person name="Jaros S."/>
            <person name="Januszkiewicz K."/>
            <person name="Wedrychowicz H."/>
        </authorList>
    </citation>
    <scope>NUCLEOTIDE SEQUENCE [LARGE SCALE GENOMIC DNA]</scope>
    <source>
        <strain evidence="1 2">DSM 12906</strain>
    </source>
</reference>
<keyword evidence="2" id="KW-1185">Reference proteome</keyword>
<name>A0A1M6LN11_9ACTN</name>
<gene>
    <name evidence="1" type="ORF">SAMN02745244_03122</name>
</gene>
<dbReference type="AlphaFoldDB" id="A0A1M6LN11"/>
<sequence length="73" mass="7718">MGTTSAFADTFRGVSGLADLVGDQFDHLADIAGQSESGRTLYPLGVDPVQQVVAVPIAINPDQLLFPGREAFR</sequence>
<evidence type="ECO:0000313" key="1">
    <source>
        <dbReference type="EMBL" id="SHJ72510.1"/>
    </source>
</evidence>